<gene>
    <name evidence="3" type="ORF">Ahy_B09g096786</name>
</gene>
<keyword evidence="1" id="KW-0479">Metal-binding</keyword>
<sequence>MKKEIESVEALNLITKRRFLNTMVHTLEKFEKPDVHIMSSFRRSTENLNCQCYLLKEHSYPCRHMFFVMKVEHLKAIPDKLVLKRWKNDAKFPD</sequence>
<comment type="caution">
    <text evidence="3">The sequence shown here is derived from an EMBL/GenBank/DDBJ whole genome shotgun (WGS) entry which is preliminary data.</text>
</comment>
<dbReference type="PROSITE" id="PS50966">
    <property type="entry name" value="ZF_SWIM"/>
    <property type="match status" value="1"/>
</dbReference>
<feature type="domain" description="SWIM-type" evidence="2">
    <location>
        <begin position="35"/>
        <end position="73"/>
    </location>
</feature>
<organism evidence="3 4">
    <name type="scientific">Arachis hypogaea</name>
    <name type="common">Peanut</name>
    <dbReference type="NCBI Taxonomy" id="3818"/>
    <lineage>
        <taxon>Eukaryota</taxon>
        <taxon>Viridiplantae</taxon>
        <taxon>Streptophyta</taxon>
        <taxon>Embryophyta</taxon>
        <taxon>Tracheophyta</taxon>
        <taxon>Spermatophyta</taxon>
        <taxon>Magnoliopsida</taxon>
        <taxon>eudicotyledons</taxon>
        <taxon>Gunneridae</taxon>
        <taxon>Pentapetalae</taxon>
        <taxon>rosids</taxon>
        <taxon>fabids</taxon>
        <taxon>Fabales</taxon>
        <taxon>Fabaceae</taxon>
        <taxon>Papilionoideae</taxon>
        <taxon>50 kb inversion clade</taxon>
        <taxon>dalbergioids sensu lato</taxon>
        <taxon>Dalbergieae</taxon>
        <taxon>Pterocarpus clade</taxon>
        <taxon>Arachis</taxon>
    </lineage>
</organism>
<evidence type="ECO:0000259" key="2">
    <source>
        <dbReference type="PROSITE" id="PS50966"/>
    </source>
</evidence>
<dbReference type="AlphaFoldDB" id="A0A444XMA6"/>
<reference evidence="3 4" key="1">
    <citation type="submission" date="2019-01" db="EMBL/GenBank/DDBJ databases">
        <title>Sequencing of cultivated peanut Arachis hypogaea provides insights into genome evolution and oil improvement.</title>
        <authorList>
            <person name="Chen X."/>
        </authorList>
    </citation>
    <scope>NUCLEOTIDE SEQUENCE [LARGE SCALE GENOMIC DNA]</scope>
    <source>
        <strain evidence="4">cv. Fuhuasheng</strain>
        <tissue evidence="3">Leaves</tissue>
    </source>
</reference>
<evidence type="ECO:0000313" key="4">
    <source>
        <dbReference type="Proteomes" id="UP000289738"/>
    </source>
</evidence>
<keyword evidence="1" id="KW-0863">Zinc-finger</keyword>
<evidence type="ECO:0000313" key="3">
    <source>
        <dbReference type="EMBL" id="RYQ90794.1"/>
    </source>
</evidence>
<evidence type="ECO:0000256" key="1">
    <source>
        <dbReference type="PROSITE-ProRule" id="PRU00325"/>
    </source>
</evidence>
<proteinExistence type="predicted"/>
<accession>A0A444XMA6</accession>
<keyword evidence="1" id="KW-0862">Zinc</keyword>
<keyword evidence="4" id="KW-1185">Reference proteome</keyword>
<dbReference type="EMBL" id="SDMP01000019">
    <property type="protein sequence ID" value="RYQ90794.1"/>
    <property type="molecule type" value="Genomic_DNA"/>
</dbReference>
<name>A0A444XMA6_ARAHY</name>
<dbReference type="GO" id="GO:0008270">
    <property type="term" value="F:zinc ion binding"/>
    <property type="evidence" value="ECO:0007669"/>
    <property type="project" value="UniProtKB-KW"/>
</dbReference>
<dbReference type="InterPro" id="IPR007527">
    <property type="entry name" value="Znf_SWIM"/>
</dbReference>
<dbReference type="Proteomes" id="UP000289738">
    <property type="component" value="Chromosome B09"/>
</dbReference>
<protein>
    <recommendedName>
        <fullName evidence="2">SWIM-type domain-containing protein</fullName>
    </recommendedName>
</protein>